<gene>
    <name evidence="8" type="ORF">EL26_13345</name>
</gene>
<feature type="transmembrane region" description="Helical" evidence="6">
    <location>
        <begin position="12"/>
        <end position="34"/>
    </location>
</feature>
<evidence type="ECO:0000256" key="1">
    <source>
        <dbReference type="ARBA" id="ARBA00004651"/>
    </source>
</evidence>
<reference evidence="8 9" key="1">
    <citation type="journal article" date="2013" name="Int. J. Syst. Evol. Microbiol.">
        <title>Tumebacillus flagellatus sp. nov., an alpha-amylase/pullulanase-producing bacterium isolated from cassava wastewater.</title>
        <authorList>
            <person name="Wang Q."/>
            <person name="Xie N."/>
            <person name="Qin Y."/>
            <person name="Shen N."/>
            <person name="Zhu J."/>
            <person name="Mi H."/>
            <person name="Huang R."/>
        </authorList>
    </citation>
    <scope>NUCLEOTIDE SEQUENCE [LARGE SCALE GENOMIC DNA]</scope>
    <source>
        <strain evidence="8 9">GST4</strain>
    </source>
</reference>
<evidence type="ECO:0000256" key="2">
    <source>
        <dbReference type="ARBA" id="ARBA00022475"/>
    </source>
</evidence>
<feature type="transmembrane region" description="Helical" evidence="6">
    <location>
        <begin position="148"/>
        <end position="166"/>
    </location>
</feature>
<dbReference type="Gene3D" id="1.20.950.20">
    <property type="entry name" value="Transmembrane di-heme cytochromes, Chain C"/>
    <property type="match status" value="1"/>
</dbReference>
<proteinExistence type="predicted"/>
<dbReference type="eggNOG" id="COG2864">
    <property type="taxonomic scope" value="Bacteria"/>
</dbReference>
<evidence type="ECO:0000313" key="9">
    <source>
        <dbReference type="Proteomes" id="UP000027931"/>
    </source>
</evidence>
<keyword evidence="3 6" id="KW-0812">Transmembrane</keyword>
<keyword evidence="4 6" id="KW-1133">Transmembrane helix</keyword>
<comment type="subcellular location">
    <subcellularLocation>
        <location evidence="1">Cell membrane</location>
        <topology evidence="1">Multi-pass membrane protein</topology>
    </subcellularLocation>
</comment>
<dbReference type="OrthoDB" id="1808646at2"/>
<keyword evidence="9" id="KW-1185">Reference proteome</keyword>
<accession>A0A074LP51</accession>
<dbReference type="Proteomes" id="UP000027931">
    <property type="component" value="Unassembled WGS sequence"/>
</dbReference>
<keyword evidence="2" id="KW-1003">Cell membrane</keyword>
<organism evidence="8 9">
    <name type="scientific">Tumebacillus flagellatus</name>
    <dbReference type="NCBI Taxonomy" id="1157490"/>
    <lineage>
        <taxon>Bacteria</taxon>
        <taxon>Bacillati</taxon>
        <taxon>Bacillota</taxon>
        <taxon>Bacilli</taxon>
        <taxon>Bacillales</taxon>
        <taxon>Alicyclobacillaceae</taxon>
        <taxon>Tumebacillus</taxon>
    </lineage>
</organism>
<evidence type="ECO:0000259" key="7">
    <source>
        <dbReference type="Pfam" id="PF01292"/>
    </source>
</evidence>
<evidence type="ECO:0000256" key="3">
    <source>
        <dbReference type="ARBA" id="ARBA00022692"/>
    </source>
</evidence>
<feature type="transmembrane region" description="Helical" evidence="6">
    <location>
        <begin position="108"/>
        <end position="128"/>
    </location>
</feature>
<dbReference type="GO" id="GO:0009055">
    <property type="term" value="F:electron transfer activity"/>
    <property type="evidence" value="ECO:0007669"/>
    <property type="project" value="InterPro"/>
</dbReference>
<dbReference type="InterPro" id="IPR016174">
    <property type="entry name" value="Di-haem_cyt_TM"/>
</dbReference>
<protein>
    <recommendedName>
        <fullName evidence="7">Cytochrome b561 bacterial/Ni-hydrogenase domain-containing protein</fullName>
    </recommendedName>
</protein>
<dbReference type="EMBL" id="JMIR01000017">
    <property type="protein sequence ID" value="KEO82884.1"/>
    <property type="molecule type" value="Genomic_DNA"/>
</dbReference>
<dbReference type="Pfam" id="PF01292">
    <property type="entry name" value="Ni_hydr_CYTB"/>
    <property type="match status" value="1"/>
</dbReference>
<keyword evidence="5 6" id="KW-0472">Membrane</keyword>
<dbReference type="SUPFAM" id="SSF81342">
    <property type="entry name" value="Transmembrane di-heme cytochromes"/>
    <property type="match status" value="1"/>
</dbReference>
<dbReference type="GO" id="GO:0005886">
    <property type="term" value="C:plasma membrane"/>
    <property type="evidence" value="ECO:0007669"/>
    <property type="project" value="UniProtKB-SubCell"/>
</dbReference>
<evidence type="ECO:0000256" key="5">
    <source>
        <dbReference type="ARBA" id="ARBA00023136"/>
    </source>
</evidence>
<dbReference type="RefSeq" id="WP_038089245.1">
    <property type="nucleotide sequence ID" value="NZ_JMIR01000017.1"/>
</dbReference>
<feature type="transmembrane region" description="Helical" evidence="6">
    <location>
        <begin position="54"/>
        <end position="71"/>
    </location>
</feature>
<evidence type="ECO:0000256" key="4">
    <source>
        <dbReference type="ARBA" id="ARBA00022989"/>
    </source>
</evidence>
<evidence type="ECO:0000256" key="6">
    <source>
        <dbReference type="SAM" id="Phobius"/>
    </source>
</evidence>
<feature type="domain" description="Cytochrome b561 bacterial/Ni-hydrogenase" evidence="7">
    <location>
        <begin position="6"/>
        <end position="179"/>
    </location>
</feature>
<dbReference type="PANTHER" id="PTHR30485:SF0">
    <property type="entry name" value="NI_FE-HYDROGENASE 1 B-TYPE CYTOCHROME SUBUNIT-RELATED"/>
    <property type="match status" value="1"/>
</dbReference>
<name>A0A074LP51_9BACL</name>
<sequence length="203" mass="24024">MKWVQRFNGPERFLHAVVALLFLVLWSTGLCLHVEWLRESLGAWRFAVRTVHDWTGLLLMIVPWSLVWVWRQQLAAFFREMTHWRSMEVDFLAGRTKRAYKFNGGQKLNFLVAILLLTGMACTGFLVWKSQWISLQTREFLYNWHKLLFYLLSVQVVGHVFLAAVYKPTRHALQGMMRGRVLKTWAEEHHPLWKPEEGEEIGE</sequence>
<dbReference type="PANTHER" id="PTHR30485">
    <property type="entry name" value="NI/FE-HYDROGENASE 1 B-TYPE CYTOCHROME SUBUNIT"/>
    <property type="match status" value="1"/>
</dbReference>
<dbReference type="InterPro" id="IPR051542">
    <property type="entry name" value="Hydrogenase_cytochrome"/>
</dbReference>
<dbReference type="InterPro" id="IPR011577">
    <property type="entry name" value="Cyt_b561_bac/Ni-Hgenase"/>
</dbReference>
<comment type="caution">
    <text evidence="8">The sequence shown here is derived from an EMBL/GenBank/DDBJ whole genome shotgun (WGS) entry which is preliminary data.</text>
</comment>
<dbReference type="AlphaFoldDB" id="A0A074LP51"/>
<dbReference type="STRING" id="1157490.EL26_13345"/>
<evidence type="ECO:0000313" key="8">
    <source>
        <dbReference type="EMBL" id="KEO82884.1"/>
    </source>
</evidence>
<dbReference type="GO" id="GO:0020037">
    <property type="term" value="F:heme binding"/>
    <property type="evidence" value="ECO:0007669"/>
    <property type="project" value="TreeGrafter"/>
</dbReference>
<dbReference type="GO" id="GO:0022904">
    <property type="term" value="P:respiratory electron transport chain"/>
    <property type="evidence" value="ECO:0007669"/>
    <property type="project" value="InterPro"/>
</dbReference>